<reference evidence="1" key="1">
    <citation type="journal article" date="2021" name="Sci. Rep.">
        <title>Diploid genomic architecture of Nitzschia inconspicua, an elite biomass production diatom.</title>
        <authorList>
            <person name="Oliver A."/>
            <person name="Podell S."/>
            <person name="Pinowska A."/>
            <person name="Traller J.C."/>
            <person name="Smith S.R."/>
            <person name="McClure R."/>
            <person name="Beliaev A."/>
            <person name="Bohutskyi P."/>
            <person name="Hill E.A."/>
            <person name="Rabines A."/>
            <person name="Zheng H."/>
            <person name="Allen L.Z."/>
            <person name="Kuo A."/>
            <person name="Grigoriev I.V."/>
            <person name="Allen A.E."/>
            <person name="Hazlebeck D."/>
            <person name="Allen E.E."/>
        </authorList>
    </citation>
    <scope>NUCLEOTIDE SEQUENCE</scope>
    <source>
        <strain evidence="1">Hildebrandi</strain>
    </source>
</reference>
<dbReference type="EMBL" id="JAGRRH010000027">
    <property type="protein sequence ID" value="KAG7340887.1"/>
    <property type="molecule type" value="Genomic_DNA"/>
</dbReference>
<organism evidence="1 2">
    <name type="scientific">Nitzschia inconspicua</name>
    <dbReference type="NCBI Taxonomy" id="303405"/>
    <lineage>
        <taxon>Eukaryota</taxon>
        <taxon>Sar</taxon>
        <taxon>Stramenopiles</taxon>
        <taxon>Ochrophyta</taxon>
        <taxon>Bacillariophyta</taxon>
        <taxon>Bacillariophyceae</taxon>
        <taxon>Bacillariophycidae</taxon>
        <taxon>Bacillariales</taxon>
        <taxon>Bacillariaceae</taxon>
        <taxon>Nitzschia</taxon>
    </lineage>
</organism>
<dbReference type="Proteomes" id="UP000693970">
    <property type="component" value="Unassembled WGS sequence"/>
</dbReference>
<dbReference type="AlphaFoldDB" id="A0A9K3PAY3"/>
<dbReference type="OrthoDB" id="43189at2759"/>
<accession>A0A9K3PAY3</accession>
<sequence length="214" mass="22648">MTENETPIDEGQGGVRLAKESAIKIYGSIKHKPGSADATAKDLVRYFNLQTVPNAVELLQQSGHSILCHGQGVELYKDPGTTTVKEVKYAPDEAVKDALVSAASAMSSTELVFNFLGGDDLILGQVLDACNTLTVDLDIPTKCQLKFNSLCHQSIPAGTCTLTVVTIGTGEKGNDDNDDTAAGGIKQALAQGEVYLRDGIYYTVVESDINPAIA</sequence>
<proteinExistence type="predicted"/>
<keyword evidence="2" id="KW-1185">Reference proteome</keyword>
<name>A0A9K3PAY3_9STRA</name>
<gene>
    <name evidence="1" type="ORF">IV203_024430</name>
</gene>
<evidence type="ECO:0000313" key="2">
    <source>
        <dbReference type="Proteomes" id="UP000693970"/>
    </source>
</evidence>
<protein>
    <submittedName>
        <fullName evidence="1">Uncharacterized protein</fullName>
    </submittedName>
</protein>
<reference evidence="1" key="2">
    <citation type="submission" date="2021-04" db="EMBL/GenBank/DDBJ databases">
        <authorList>
            <person name="Podell S."/>
        </authorList>
    </citation>
    <scope>NUCLEOTIDE SEQUENCE</scope>
    <source>
        <strain evidence="1">Hildebrandi</strain>
    </source>
</reference>
<evidence type="ECO:0000313" key="1">
    <source>
        <dbReference type="EMBL" id="KAG7340887.1"/>
    </source>
</evidence>
<comment type="caution">
    <text evidence="1">The sequence shown here is derived from an EMBL/GenBank/DDBJ whole genome shotgun (WGS) entry which is preliminary data.</text>
</comment>